<dbReference type="Pfam" id="PF00106">
    <property type="entry name" value="adh_short"/>
    <property type="match status" value="1"/>
</dbReference>
<name>A0A6J4HJA8_9ACTN</name>
<dbReference type="Gene3D" id="3.40.50.720">
    <property type="entry name" value="NAD(P)-binding Rossmann-like Domain"/>
    <property type="match status" value="1"/>
</dbReference>
<evidence type="ECO:0000256" key="2">
    <source>
        <dbReference type="ARBA" id="ARBA00023002"/>
    </source>
</evidence>
<proteinExistence type="inferred from homology"/>
<dbReference type="CDD" id="cd05374">
    <property type="entry name" value="17beta-HSD-like_SDR_c"/>
    <property type="match status" value="1"/>
</dbReference>
<dbReference type="SUPFAM" id="SSF51735">
    <property type="entry name" value="NAD(P)-binding Rossmann-fold domains"/>
    <property type="match status" value="1"/>
</dbReference>
<keyword evidence="2" id="KW-0560">Oxidoreductase</keyword>
<reference evidence="5" key="1">
    <citation type="submission" date="2020-02" db="EMBL/GenBank/DDBJ databases">
        <authorList>
            <person name="Meier V. D."/>
        </authorList>
    </citation>
    <scope>NUCLEOTIDE SEQUENCE</scope>
    <source>
        <strain evidence="5">AVDCRST_MAG41</strain>
    </source>
</reference>
<evidence type="ECO:0000256" key="1">
    <source>
        <dbReference type="ARBA" id="ARBA00006484"/>
    </source>
</evidence>
<dbReference type="PRINTS" id="PR00081">
    <property type="entry name" value="GDHRDH"/>
</dbReference>
<dbReference type="PANTHER" id="PTHR43976:SF16">
    <property type="entry name" value="SHORT-CHAIN DEHYDROGENASE_REDUCTASE FAMILY PROTEIN"/>
    <property type="match status" value="1"/>
</dbReference>
<dbReference type="PRINTS" id="PR00080">
    <property type="entry name" value="SDRFAMILY"/>
</dbReference>
<dbReference type="PANTHER" id="PTHR43976">
    <property type="entry name" value="SHORT CHAIN DEHYDROGENASE"/>
    <property type="match status" value="1"/>
</dbReference>
<dbReference type="AlphaFoldDB" id="A0A6J4HJA8"/>
<dbReference type="InterPro" id="IPR051911">
    <property type="entry name" value="SDR_oxidoreductase"/>
</dbReference>
<dbReference type="GO" id="GO:0016491">
    <property type="term" value="F:oxidoreductase activity"/>
    <property type="evidence" value="ECO:0007669"/>
    <property type="project" value="UniProtKB-KW"/>
</dbReference>
<dbReference type="InterPro" id="IPR020904">
    <property type="entry name" value="Sc_DH/Rdtase_CS"/>
</dbReference>
<dbReference type="EMBL" id="CADCTP010000058">
    <property type="protein sequence ID" value="CAA9222870.1"/>
    <property type="molecule type" value="Genomic_DNA"/>
</dbReference>
<dbReference type="InterPro" id="IPR002347">
    <property type="entry name" value="SDR_fam"/>
</dbReference>
<evidence type="ECO:0000256" key="3">
    <source>
        <dbReference type="RuleBase" id="RU000363"/>
    </source>
</evidence>
<protein>
    <submittedName>
        <fullName evidence="5">Uncharacterized protein</fullName>
    </submittedName>
</protein>
<dbReference type="PROSITE" id="PS00061">
    <property type="entry name" value="ADH_SHORT"/>
    <property type="match status" value="1"/>
</dbReference>
<accession>A0A6J4HJA8</accession>
<feature type="region of interest" description="Disordered" evidence="4">
    <location>
        <begin position="281"/>
        <end position="302"/>
    </location>
</feature>
<evidence type="ECO:0000256" key="4">
    <source>
        <dbReference type="SAM" id="MobiDB-lite"/>
    </source>
</evidence>
<dbReference type="InterPro" id="IPR036291">
    <property type="entry name" value="NAD(P)-bd_dom_sf"/>
</dbReference>
<dbReference type="NCBIfam" id="NF006114">
    <property type="entry name" value="PRK08263.1"/>
    <property type="match status" value="1"/>
</dbReference>
<sequence>MSEGRVRTWLVTGASRGLGRAVVEAVLQAGERAIATSRSPGSLDDLRDAHGDRLVPLALDVADRSAVLAGFASAAELTGGVDVLVNNAGYGLAGGVEEVGERLARDQMDVNFFGALWAVQGVLPVMRRQGRGHVVQISSIAGVATYPNLGLYCASKWALEGLSETLAQEVAGHGIRVTIVQLGELRTAWSADSMVRADPMPAYDEVLATRRHGLSGAFADRQPGDPRRAAQVLLDVVDTDDPPLRLLLGAGAAALAPRVYRDRLEEWRRWSDLAPLVDHTDEGAGEGAGVRAPGAVRRGYPG</sequence>
<gene>
    <name evidence="5" type="ORF">AVDCRST_MAG41-595</name>
</gene>
<evidence type="ECO:0000313" key="5">
    <source>
        <dbReference type="EMBL" id="CAA9222870.1"/>
    </source>
</evidence>
<comment type="similarity">
    <text evidence="1 3">Belongs to the short-chain dehydrogenases/reductases (SDR) family.</text>
</comment>
<organism evidence="5">
    <name type="scientific">uncultured Mycobacteriales bacterium</name>
    <dbReference type="NCBI Taxonomy" id="581187"/>
    <lineage>
        <taxon>Bacteria</taxon>
        <taxon>Bacillati</taxon>
        <taxon>Actinomycetota</taxon>
        <taxon>Actinomycetes</taxon>
        <taxon>Mycobacteriales</taxon>
        <taxon>environmental samples</taxon>
    </lineage>
</organism>